<dbReference type="AlphaFoldDB" id="A0A1J5QEG3"/>
<sequence>MSRTPWMLNQLPVGMVSDDFFTRFVSIFQEEADTLLAHGENLPHLADPTVAPLAMVRWMADWIGLDGIDPGLPDGTQRRLVTTAARTLRRRGTPGALQGFLELFSGGPAQVDDGGGVWREGEAPADHAWVVMRVASTGGLPDADFVALIADYVPAHVRAELWVDERQIWPQPGDDERSRRG</sequence>
<name>A0A1J5QEG3_9ZZZZ</name>
<organism evidence="1">
    <name type="scientific">mine drainage metagenome</name>
    <dbReference type="NCBI Taxonomy" id="410659"/>
    <lineage>
        <taxon>unclassified sequences</taxon>
        <taxon>metagenomes</taxon>
        <taxon>ecological metagenomes</taxon>
    </lineage>
</organism>
<dbReference type="EMBL" id="MLJW01000907">
    <property type="protein sequence ID" value="OIQ81578.1"/>
    <property type="molecule type" value="Genomic_DNA"/>
</dbReference>
<proteinExistence type="predicted"/>
<accession>A0A1J5QEG3</accession>
<dbReference type="NCBIfam" id="TIGR02242">
    <property type="entry name" value="tail_TIGR02242"/>
    <property type="match status" value="1"/>
</dbReference>
<gene>
    <name evidence="1" type="ORF">GALL_366560</name>
</gene>
<protein>
    <submittedName>
        <fullName evidence="1">Phage tail protein (Tail_P2_I)</fullName>
    </submittedName>
</protein>
<comment type="caution">
    <text evidence="1">The sequence shown here is derived from an EMBL/GenBank/DDBJ whole genome shotgun (WGS) entry which is preliminary data.</text>
</comment>
<reference evidence="1" key="1">
    <citation type="submission" date="2016-10" db="EMBL/GenBank/DDBJ databases">
        <title>Sequence of Gallionella enrichment culture.</title>
        <authorList>
            <person name="Poehlein A."/>
            <person name="Muehling M."/>
            <person name="Daniel R."/>
        </authorList>
    </citation>
    <scope>NUCLEOTIDE SEQUENCE</scope>
</reference>
<evidence type="ECO:0000313" key="1">
    <source>
        <dbReference type="EMBL" id="OIQ81578.1"/>
    </source>
</evidence>
<dbReference type="Pfam" id="PF09684">
    <property type="entry name" value="Tail_P2_I"/>
    <property type="match status" value="1"/>
</dbReference>
<dbReference type="InterPro" id="IPR011748">
    <property type="entry name" value="Unchr_phage_tail-like"/>
</dbReference>
<dbReference type="InterPro" id="IPR006521">
    <property type="entry name" value="Tail_protein_I"/>
</dbReference>